<evidence type="ECO:0000313" key="2">
    <source>
        <dbReference type="EMBL" id="KKL19495.1"/>
    </source>
</evidence>
<dbReference type="Pfam" id="PF12850">
    <property type="entry name" value="Metallophos_2"/>
    <property type="match status" value="1"/>
</dbReference>
<organism evidence="2">
    <name type="scientific">marine sediment metagenome</name>
    <dbReference type="NCBI Taxonomy" id="412755"/>
    <lineage>
        <taxon>unclassified sequences</taxon>
        <taxon>metagenomes</taxon>
        <taxon>ecological metagenomes</taxon>
    </lineage>
</organism>
<proteinExistence type="predicted"/>
<name>A0A0F9BCP4_9ZZZZ</name>
<feature type="domain" description="Calcineurin-like phosphoesterase" evidence="1">
    <location>
        <begin position="30"/>
        <end position="179"/>
    </location>
</feature>
<dbReference type="SUPFAM" id="SSF56300">
    <property type="entry name" value="Metallo-dependent phosphatases"/>
    <property type="match status" value="1"/>
</dbReference>
<dbReference type="InterPro" id="IPR029052">
    <property type="entry name" value="Metallo-depent_PP-like"/>
</dbReference>
<accession>A0A0F9BCP4</accession>
<reference evidence="2" key="1">
    <citation type="journal article" date="2015" name="Nature">
        <title>Complex archaea that bridge the gap between prokaryotes and eukaryotes.</title>
        <authorList>
            <person name="Spang A."/>
            <person name="Saw J.H."/>
            <person name="Jorgensen S.L."/>
            <person name="Zaremba-Niedzwiedzka K."/>
            <person name="Martijn J."/>
            <person name="Lind A.E."/>
            <person name="van Eijk R."/>
            <person name="Schleper C."/>
            <person name="Guy L."/>
            <person name="Ettema T.J."/>
        </authorList>
    </citation>
    <scope>NUCLEOTIDE SEQUENCE</scope>
</reference>
<dbReference type="InterPro" id="IPR024654">
    <property type="entry name" value="Calcineurin-like_PHP_lpxH"/>
</dbReference>
<gene>
    <name evidence="2" type="ORF">LCGC14_2464900</name>
</gene>
<dbReference type="AlphaFoldDB" id="A0A0F9BCP4"/>
<protein>
    <recommendedName>
        <fullName evidence="1">Calcineurin-like phosphoesterase domain-containing protein</fullName>
    </recommendedName>
</protein>
<dbReference type="EMBL" id="LAZR01038469">
    <property type="protein sequence ID" value="KKL19495.1"/>
    <property type="molecule type" value="Genomic_DNA"/>
</dbReference>
<evidence type="ECO:0000259" key="1">
    <source>
        <dbReference type="Pfam" id="PF12850"/>
    </source>
</evidence>
<sequence length="242" mass="26969">MMGKVSKSWSIETKGTLEDVQSLLQLARHAGAPPDAFVTVRGNYDAKVLVFQQKRKKWRRTKGAKKYLAFSWADEHISADSRDFLQSLPQQTSFQCGRWRVVLTHGSPVANDEPLGPDTPTARLEELARAAEADLIGCAHSHRPFMRQIDETLFVNPGAVGRPEGGDPRACYALLETADRQPTADLHRVEYDIDRTVEAVRAAGLPEEFGLMFRYGANLKQIQHELKCSGNGRWRESPSAGP</sequence>
<dbReference type="Gene3D" id="3.60.21.10">
    <property type="match status" value="1"/>
</dbReference>
<comment type="caution">
    <text evidence="2">The sequence shown here is derived from an EMBL/GenBank/DDBJ whole genome shotgun (WGS) entry which is preliminary data.</text>
</comment>